<dbReference type="Proteomes" id="UP001524586">
    <property type="component" value="Unassembled WGS sequence"/>
</dbReference>
<dbReference type="InterPro" id="IPR036942">
    <property type="entry name" value="Beta-barrel_TonB_sf"/>
</dbReference>
<dbReference type="InterPro" id="IPR037066">
    <property type="entry name" value="Plug_dom_sf"/>
</dbReference>
<evidence type="ECO:0000256" key="7">
    <source>
        <dbReference type="ARBA" id="ARBA00023077"/>
    </source>
</evidence>
<keyword evidence="5 11" id="KW-0812">Transmembrane</keyword>
<keyword evidence="18" id="KW-1185">Reference proteome</keyword>
<evidence type="ECO:0000256" key="13">
    <source>
        <dbReference type="SAM" id="MobiDB-lite"/>
    </source>
</evidence>
<dbReference type="Gene3D" id="2.40.170.20">
    <property type="entry name" value="TonB-dependent receptor, beta-barrel domain"/>
    <property type="match status" value="1"/>
</dbReference>
<sequence length="779" mass="85807">MSRLQIITLLALLNSATFDFAWAEDAETGLAENTEDGPSEKAKKKTKTKDDEELATMVISATRSEMEAWMAPANVSVITTDNTENRLVQRLGDALKDIPGIYLRGGAYGTHFPGSSTSYSSFHGVGGTNRSLYLMDGLPVNTPNNGNVDWNMLNMDDAQQVEYVPGPFSALYGSGAMGGVLNVISKVPTKREGKLTVGAGGAAVDQWGIKGRYRDRFENGLGISLTFNHMESDNWAVSDYVTLNRGGNALNGGSIPVIGAIPTTNNTGQTAQYIIGDKGRRPWEQNNASLHLYYDLSPQTQIDGGMGWSRGETNDNGSFNSYLTRLDGTPISIGSGSSNINIDGRRYAVTENSFMHFLPGIEDTRRYFAHLKHDFGSDIKLNVDFQYMQTETSSTSPGTSATLNGGAGTITLTPSNRIDGNVSLRFPFLWNERNFVTVGFGSSQTTLEGQSRYNLSNWRNSDSTTTLTALSKGESSIYSAYIQDELWLRKNLIAHLGVRYDDWSTSGSNMNASTAFNRNYQEHSVGQFNPKFSLTWLPADGYKLFASTGWAFRPPTNFELYGSSITSAVITEPNANLEPEKMYSWEVGGEANPFEGTTIAASYYHHYISDLIYNKTISLPSANPRLAEKQNAGAAEVEGVEVKLRQRLYWDWLHFNGTYTLNDSVITENTADSAIVGKQMQQLPQTMFSGGLDIKYDKWSGGIIGRYVSQPTFNDLNTDSATGRPGSYDPYFLVDARMAFQATQNIDVSFSVNNLLDREYSQFYLQAGRSVYGEISYSF</sequence>
<keyword evidence="8 11" id="KW-0472">Membrane</keyword>
<dbReference type="CDD" id="cd01347">
    <property type="entry name" value="ligand_gated_channel"/>
    <property type="match status" value="1"/>
</dbReference>
<evidence type="ECO:0000259" key="15">
    <source>
        <dbReference type="Pfam" id="PF00593"/>
    </source>
</evidence>
<evidence type="ECO:0000259" key="16">
    <source>
        <dbReference type="Pfam" id="PF07715"/>
    </source>
</evidence>
<evidence type="ECO:0000313" key="18">
    <source>
        <dbReference type="Proteomes" id="UP001524586"/>
    </source>
</evidence>
<evidence type="ECO:0000256" key="5">
    <source>
        <dbReference type="ARBA" id="ARBA00022692"/>
    </source>
</evidence>
<evidence type="ECO:0000256" key="8">
    <source>
        <dbReference type="ARBA" id="ARBA00023136"/>
    </source>
</evidence>
<feature type="domain" description="TonB-dependent receptor-like beta-barrel" evidence="15">
    <location>
        <begin position="336"/>
        <end position="755"/>
    </location>
</feature>
<protein>
    <submittedName>
        <fullName evidence="17">TonB-dependent receptor</fullName>
    </submittedName>
</protein>
<dbReference type="Gene3D" id="2.170.130.10">
    <property type="entry name" value="TonB-dependent receptor, plug domain"/>
    <property type="match status" value="1"/>
</dbReference>
<comment type="caution">
    <text evidence="17">The sequence shown here is derived from an EMBL/GenBank/DDBJ whole genome shotgun (WGS) entry which is preliminary data.</text>
</comment>
<gene>
    <name evidence="17" type="ORF">NP596_10980</name>
</gene>
<comment type="subcellular location">
    <subcellularLocation>
        <location evidence="1 11">Cell outer membrane</location>
        <topology evidence="1 11">Multi-pass membrane protein</topology>
    </subcellularLocation>
</comment>
<organism evidence="17 18">
    <name type="scientific">Methylomonas rivi</name>
    <dbReference type="NCBI Taxonomy" id="2952226"/>
    <lineage>
        <taxon>Bacteria</taxon>
        <taxon>Pseudomonadati</taxon>
        <taxon>Pseudomonadota</taxon>
        <taxon>Gammaproteobacteria</taxon>
        <taxon>Methylococcales</taxon>
        <taxon>Methylococcaceae</taxon>
        <taxon>Methylomonas</taxon>
    </lineage>
</organism>
<keyword evidence="6 14" id="KW-0732">Signal</keyword>
<feature type="domain" description="TonB-dependent receptor plug" evidence="16">
    <location>
        <begin position="71"/>
        <end position="180"/>
    </location>
</feature>
<dbReference type="InterPro" id="IPR039426">
    <property type="entry name" value="TonB-dep_rcpt-like"/>
</dbReference>
<feature type="region of interest" description="Disordered" evidence="13">
    <location>
        <begin position="30"/>
        <end position="50"/>
    </location>
</feature>
<keyword evidence="7 12" id="KW-0798">TonB box</keyword>
<dbReference type="RefSeq" id="WP_256615396.1">
    <property type="nucleotide sequence ID" value="NZ_JANIBK010000050.1"/>
</dbReference>
<evidence type="ECO:0000313" key="17">
    <source>
        <dbReference type="EMBL" id="MCQ8128980.1"/>
    </source>
</evidence>
<evidence type="ECO:0000256" key="14">
    <source>
        <dbReference type="SAM" id="SignalP"/>
    </source>
</evidence>
<feature type="signal peptide" evidence="14">
    <location>
        <begin position="1"/>
        <end position="23"/>
    </location>
</feature>
<keyword evidence="3 11" id="KW-0813">Transport</keyword>
<proteinExistence type="inferred from homology"/>
<evidence type="ECO:0000256" key="12">
    <source>
        <dbReference type="RuleBase" id="RU003357"/>
    </source>
</evidence>
<name>A0ABT1U5B1_9GAMM</name>
<keyword evidence="9 17" id="KW-0675">Receptor</keyword>
<dbReference type="PANTHER" id="PTHR30069">
    <property type="entry name" value="TONB-DEPENDENT OUTER MEMBRANE RECEPTOR"/>
    <property type="match status" value="1"/>
</dbReference>
<evidence type="ECO:0000256" key="9">
    <source>
        <dbReference type="ARBA" id="ARBA00023170"/>
    </source>
</evidence>
<comment type="similarity">
    <text evidence="2">Belongs to the TonB-dependent receptor family. Hemoglobin/haptoglobin binding protein subfamily.</text>
</comment>
<feature type="chain" id="PRO_5045759677" evidence="14">
    <location>
        <begin position="24"/>
        <end position="779"/>
    </location>
</feature>
<dbReference type="PROSITE" id="PS52016">
    <property type="entry name" value="TONB_DEPENDENT_REC_3"/>
    <property type="match status" value="1"/>
</dbReference>
<evidence type="ECO:0000256" key="1">
    <source>
        <dbReference type="ARBA" id="ARBA00004571"/>
    </source>
</evidence>
<dbReference type="Pfam" id="PF00593">
    <property type="entry name" value="TonB_dep_Rec_b-barrel"/>
    <property type="match status" value="1"/>
</dbReference>
<evidence type="ECO:0000256" key="6">
    <source>
        <dbReference type="ARBA" id="ARBA00022729"/>
    </source>
</evidence>
<evidence type="ECO:0000256" key="10">
    <source>
        <dbReference type="ARBA" id="ARBA00023237"/>
    </source>
</evidence>
<dbReference type="EMBL" id="JANIBK010000050">
    <property type="protein sequence ID" value="MCQ8128980.1"/>
    <property type="molecule type" value="Genomic_DNA"/>
</dbReference>
<dbReference type="SUPFAM" id="SSF56935">
    <property type="entry name" value="Porins"/>
    <property type="match status" value="1"/>
</dbReference>
<dbReference type="PANTHER" id="PTHR30069:SF29">
    <property type="entry name" value="HEMOGLOBIN AND HEMOGLOBIN-HAPTOGLOBIN-BINDING PROTEIN 1-RELATED"/>
    <property type="match status" value="1"/>
</dbReference>
<dbReference type="InterPro" id="IPR012910">
    <property type="entry name" value="Plug_dom"/>
</dbReference>
<evidence type="ECO:0000256" key="3">
    <source>
        <dbReference type="ARBA" id="ARBA00022448"/>
    </source>
</evidence>
<evidence type="ECO:0000256" key="4">
    <source>
        <dbReference type="ARBA" id="ARBA00022452"/>
    </source>
</evidence>
<keyword evidence="10 11" id="KW-0998">Cell outer membrane</keyword>
<reference evidence="17 18" key="1">
    <citation type="submission" date="2022-07" db="EMBL/GenBank/DDBJ databases">
        <title>Methylomonas rivi sp. nov., Methylomonas rosea sp. nov., Methylomonas aureus sp. nov. and Methylomonas subterranea sp. nov., four novel methanotrophs isolated from a freshwater creek and the deep terrestrial subsurface.</title>
        <authorList>
            <person name="Abin C."/>
            <person name="Sankaranarayanan K."/>
            <person name="Garner C."/>
            <person name="Sindelar R."/>
            <person name="Kotary K."/>
            <person name="Garner R."/>
            <person name="Barclay S."/>
            <person name="Lawson P."/>
            <person name="Krumholz L."/>
        </authorList>
    </citation>
    <scope>NUCLEOTIDE SEQUENCE [LARGE SCALE GENOMIC DNA]</scope>
    <source>
        <strain evidence="17 18">WSC-6</strain>
    </source>
</reference>
<keyword evidence="4 11" id="KW-1134">Transmembrane beta strand</keyword>
<evidence type="ECO:0000256" key="11">
    <source>
        <dbReference type="PROSITE-ProRule" id="PRU01360"/>
    </source>
</evidence>
<dbReference type="Pfam" id="PF07715">
    <property type="entry name" value="Plug"/>
    <property type="match status" value="1"/>
</dbReference>
<evidence type="ECO:0000256" key="2">
    <source>
        <dbReference type="ARBA" id="ARBA00008143"/>
    </source>
</evidence>
<dbReference type="InterPro" id="IPR000531">
    <property type="entry name" value="Beta-barrel_TonB"/>
</dbReference>
<accession>A0ABT1U5B1</accession>